<feature type="transmembrane region" description="Helical" evidence="1">
    <location>
        <begin position="21"/>
        <end position="49"/>
    </location>
</feature>
<evidence type="ECO:0000313" key="2">
    <source>
        <dbReference type="EMBL" id="KAI2654390.1"/>
    </source>
</evidence>
<name>A0ABQ8LVF2_LABRO</name>
<keyword evidence="3" id="KW-1185">Reference proteome</keyword>
<protein>
    <submittedName>
        <fullName evidence="2">G-protein coupled receptor 39</fullName>
    </submittedName>
</protein>
<keyword evidence="2" id="KW-0675">Receptor</keyword>
<keyword evidence="1" id="KW-1133">Transmembrane helix</keyword>
<dbReference type="Proteomes" id="UP000830375">
    <property type="component" value="Unassembled WGS sequence"/>
</dbReference>
<accession>A0ABQ8LVF2</accession>
<evidence type="ECO:0000256" key="1">
    <source>
        <dbReference type="SAM" id="Phobius"/>
    </source>
</evidence>
<organism evidence="2 3">
    <name type="scientific">Labeo rohita</name>
    <name type="common">Indian major carp</name>
    <name type="synonym">Cyprinus rohita</name>
    <dbReference type="NCBI Taxonomy" id="84645"/>
    <lineage>
        <taxon>Eukaryota</taxon>
        <taxon>Metazoa</taxon>
        <taxon>Chordata</taxon>
        <taxon>Craniata</taxon>
        <taxon>Vertebrata</taxon>
        <taxon>Euteleostomi</taxon>
        <taxon>Actinopterygii</taxon>
        <taxon>Neopterygii</taxon>
        <taxon>Teleostei</taxon>
        <taxon>Ostariophysi</taxon>
        <taxon>Cypriniformes</taxon>
        <taxon>Cyprinidae</taxon>
        <taxon>Labeoninae</taxon>
        <taxon>Labeonini</taxon>
        <taxon>Labeo</taxon>
    </lineage>
</organism>
<proteinExistence type="predicted"/>
<reference evidence="2 3" key="1">
    <citation type="submission" date="2022-01" db="EMBL/GenBank/DDBJ databases">
        <title>A high-quality chromosome-level genome assembly of rohu carp, Labeo rohita.</title>
        <authorList>
            <person name="Arick M.A. II"/>
            <person name="Hsu C.-Y."/>
            <person name="Magbanua Z."/>
            <person name="Pechanova O."/>
            <person name="Grover C."/>
            <person name="Miller E."/>
            <person name="Thrash A."/>
            <person name="Ezzel L."/>
            <person name="Alam S."/>
            <person name="Benzie J."/>
            <person name="Hamilton M."/>
            <person name="Karsi A."/>
            <person name="Lawrence M.L."/>
            <person name="Peterson D.G."/>
        </authorList>
    </citation>
    <scope>NUCLEOTIDE SEQUENCE [LARGE SCALE GENOMIC DNA]</scope>
    <source>
        <strain evidence="3">BAU-BD-2019</strain>
        <tissue evidence="2">Blood</tissue>
    </source>
</reference>
<gene>
    <name evidence="2" type="ORF">H4Q32_011105</name>
</gene>
<keyword evidence="1" id="KW-0472">Membrane</keyword>
<keyword evidence="1" id="KW-0812">Transmembrane</keyword>
<evidence type="ECO:0000313" key="3">
    <source>
        <dbReference type="Proteomes" id="UP000830375"/>
    </source>
</evidence>
<dbReference type="EMBL" id="JACTAM010000017">
    <property type="protein sequence ID" value="KAI2654390.1"/>
    <property type="molecule type" value="Genomic_DNA"/>
</dbReference>
<comment type="caution">
    <text evidence="2">The sequence shown here is derived from an EMBL/GenBank/DDBJ whole genome shotgun (WGS) entry which is preliminary data.</text>
</comment>
<sequence length="57" mass="6677">MIPNRSISLQFMHRWQMKLSYLFKAFSIYLFSLKSLCACSVIGSFLLVWPMSRATRA</sequence>